<dbReference type="PANTHER" id="PTHR48100">
    <property type="entry name" value="BROAD-SPECIFICITY PHOSPHATASE YOR283W-RELATED"/>
    <property type="match status" value="1"/>
</dbReference>
<proteinExistence type="predicted"/>
<accession>A0A1H6J7D4</accession>
<dbReference type="GO" id="GO:0005737">
    <property type="term" value="C:cytoplasm"/>
    <property type="evidence" value="ECO:0007669"/>
    <property type="project" value="TreeGrafter"/>
</dbReference>
<dbReference type="GO" id="GO:0016791">
    <property type="term" value="F:phosphatase activity"/>
    <property type="evidence" value="ECO:0007669"/>
    <property type="project" value="TreeGrafter"/>
</dbReference>
<gene>
    <name evidence="1" type="ORF">SAMN04244559_02916</name>
</gene>
<evidence type="ECO:0000313" key="2">
    <source>
        <dbReference type="Proteomes" id="UP000182983"/>
    </source>
</evidence>
<dbReference type="AlphaFoldDB" id="A0A1H6J7D4"/>
<name>A0A1H6J7D4_MAGFU</name>
<dbReference type="SMART" id="SM00855">
    <property type="entry name" value="PGAM"/>
    <property type="match status" value="1"/>
</dbReference>
<protein>
    <submittedName>
        <fullName evidence="1">Alpha-ribazole phosphatase</fullName>
    </submittedName>
</protein>
<evidence type="ECO:0000313" key="1">
    <source>
        <dbReference type="EMBL" id="SEH54865.1"/>
    </source>
</evidence>
<keyword evidence="2" id="KW-1185">Reference proteome</keyword>
<reference evidence="2" key="1">
    <citation type="submission" date="2016-10" db="EMBL/GenBank/DDBJ databases">
        <authorList>
            <person name="Varghese N."/>
            <person name="Submissions S."/>
        </authorList>
    </citation>
    <scope>NUCLEOTIDE SEQUENCE [LARGE SCALE GENOMIC DNA]</scope>
    <source>
        <strain evidence="2">DSM 13234</strain>
    </source>
</reference>
<dbReference type="EMBL" id="FNWO01000013">
    <property type="protein sequence ID" value="SEH54865.1"/>
    <property type="molecule type" value="Genomic_DNA"/>
</dbReference>
<dbReference type="PANTHER" id="PTHR48100:SF62">
    <property type="entry name" value="GLUCOSYL-3-PHOSPHOGLYCERATE PHOSPHATASE"/>
    <property type="match status" value="1"/>
</dbReference>
<dbReference type="RefSeq" id="WP_074769840.1">
    <property type="nucleotide sequence ID" value="NZ_FNWO01000013.1"/>
</dbReference>
<dbReference type="Proteomes" id="UP000182983">
    <property type="component" value="Unassembled WGS sequence"/>
</dbReference>
<dbReference type="InterPro" id="IPR029033">
    <property type="entry name" value="His_PPase_superfam"/>
</dbReference>
<dbReference type="InterPro" id="IPR013078">
    <property type="entry name" value="His_Pase_superF_clade-1"/>
</dbReference>
<dbReference type="Gene3D" id="3.40.50.1240">
    <property type="entry name" value="Phosphoglycerate mutase-like"/>
    <property type="match status" value="1"/>
</dbReference>
<dbReference type="InterPro" id="IPR050275">
    <property type="entry name" value="PGM_Phosphatase"/>
</dbReference>
<dbReference type="SUPFAM" id="SSF53254">
    <property type="entry name" value="Phosphoglycerate mutase-like"/>
    <property type="match status" value="1"/>
</dbReference>
<dbReference type="CDD" id="cd07067">
    <property type="entry name" value="HP_PGM_like"/>
    <property type="match status" value="1"/>
</dbReference>
<dbReference type="Pfam" id="PF00300">
    <property type="entry name" value="His_Phos_1"/>
    <property type="match status" value="1"/>
</dbReference>
<organism evidence="1 2">
    <name type="scientific">Magnetospirillum fulvum</name>
    <name type="common">Rhodospirillum fulvum</name>
    <dbReference type="NCBI Taxonomy" id="1082"/>
    <lineage>
        <taxon>Bacteria</taxon>
        <taxon>Pseudomonadati</taxon>
        <taxon>Pseudomonadota</taxon>
        <taxon>Alphaproteobacteria</taxon>
        <taxon>Rhodospirillales</taxon>
        <taxon>Rhodospirillaceae</taxon>
        <taxon>Magnetospirillum</taxon>
    </lineage>
</organism>
<sequence>MILVRHTTPAGADGICYGRLDLALADSFETEAAAVRAALPPGPWRLISSPATRCRLLAERLGQPVTLDPRLAEMDFGAWEGLRWDDIPRGILDPWCADFVTARPPGGETFTELAARARAVAAEIAVRPDAAQTVAVTHSGVIRALVTAARGLPLADAFTLSVPFGSVHIL</sequence>